<dbReference type="SUPFAM" id="SSF53335">
    <property type="entry name" value="S-adenosyl-L-methionine-dependent methyltransferases"/>
    <property type="match status" value="1"/>
</dbReference>
<evidence type="ECO:0000313" key="2">
    <source>
        <dbReference type="Proteomes" id="UP000488299"/>
    </source>
</evidence>
<dbReference type="PANTHER" id="PTHR43167">
    <property type="entry name" value="PUTATIVE (AFU_ORTHOLOGUE AFUA_6G01830)-RELATED"/>
    <property type="match status" value="1"/>
</dbReference>
<dbReference type="Proteomes" id="UP000488299">
    <property type="component" value="Unassembled WGS sequence"/>
</dbReference>
<proteinExistence type="predicted"/>
<dbReference type="Gene3D" id="3.40.50.150">
    <property type="entry name" value="Vaccinia Virus protein VP39"/>
    <property type="match status" value="1"/>
</dbReference>
<sequence>MIQAYLRYWLAARDEHSLHSPFLYDLYTRTIRVDDRNAPAYAPIAQVREHLCSNSSQIHVTDFGTGAGQYHRSIGSIARKSLKADKYGRLLYRLTQRFQTRTVLDFGTSLGVTTAYLAKGTEGMGGQVVTFEGCPETAALAGQTFAQLGCTNVRQVVGNLDQTLAPALAQLPPVDLVFFDANHRYTPTIQYFTACLERIHNDSVFVFDDIHWSAEMEQAWQTIQEHPAVTVSVDLFALGLVFFRREQPRQHFVLRL</sequence>
<keyword evidence="2" id="KW-1185">Reference proteome</keyword>
<name>A0A7J5TVT2_9BACT</name>
<dbReference type="GO" id="GO:0032259">
    <property type="term" value="P:methylation"/>
    <property type="evidence" value="ECO:0007669"/>
    <property type="project" value="UniProtKB-KW"/>
</dbReference>
<keyword evidence="1" id="KW-0489">Methyltransferase</keyword>
<dbReference type="Pfam" id="PF13578">
    <property type="entry name" value="Methyltransf_24"/>
    <property type="match status" value="1"/>
</dbReference>
<reference evidence="1 2" key="1">
    <citation type="submission" date="2019-10" db="EMBL/GenBank/DDBJ databases">
        <title>Rudanella paleaurantiibacter sp. nov., isolated from sludge.</title>
        <authorList>
            <person name="Xu S.Q."/>
        </authorList>
    </citation>
    <scope>NUCLEOTIDE SEQUENCE [LARGE SCALE GENOMIC DNA]</scope>
    <source>
        <strain evidence="1 2">HX-22-17</strain>
    </source>
</reference>
<evidence type="ECO:0000313" key="1">
    <source>
        <dbReference type="EMBL" id="KAB7728400.1"/>
    </source>
</evidence>
<accession>A0A7J5TVT2</accession>
<organism evidence="1 2">
    <name type="scientific">Rudanella paleaurantiibacter</name>
    <dbReference type="NCBI Taxonomy" id="2614655"/>
    <lineage>
        <taxon>Bacteria</taxon>
        <taxon>Pseudomonadati</taxon>
        <taxon>Bacteroidota</taxon>
        <taxon>Cytophagia</taxon>
        <taxon>Cytophagales</taxon>
        <taxon>Cytophagaceae</taxon>
        <taxon>Rudanella</taxon>
    </lineage>
</organism>
<dbReference type="RefSeq" id="WP_152125749.1">
    <property type="nucleotide sequence ID" value="NZ_WELI01000008.1"/>
</dbReference>
<dbReference type="InterPro" id="IPR029063">
    <property type="entry name" value="SAM-dependent_MTases_sf"/>
</dbReference>
<dbReference type="GO" id="GO:0008168">
    <property type="term" value="F:methyltransferase activity"/>
    <property type="evidence" value="ECO:0007669"/>
    <property type="project" value="UniProtKB-KW"/>
</dbReference>
<dbReference type="EMBL" id="WELI01000008">
    <property type="protein sequence ID" value="KAB7728400.1"/>
    <property type="molecule type" value="Genomic_DNA"/>
</dbReference>
<protein>
    <submittedName>
        <fullName evidence="1">SAM-dependent methyltransferase</fullName>
    </submittedName>
</protein>
<dbReference type="CDD" id="cd02440">
    <property type="entry name" value="AdoMet_MTases"/>
    <property type="match status" value="1"/>
</dbReference>
<comment type="caution">
    <text evidence="1">The sequence shown here is derived from an EMBL/GenBank/DDBJ whole genome shotgun (WGS) entry which is preliminary data.</text>
</comment>
<dbReference type="AlphaFoldDB" id="A0A7J5TVT2"/>
<gene>
    <name evidence="1" type="ORF">F5984_18690</name>
</gene>
<dbReference type="PANTHER" id="PTHR43167:SF1">
    <property type="entry name" value="PUTATIVE (AFU_ORTHOLOGUE AFUA_6G01830)-RELATED"/>
    <property type="match status" value="1"/>
</dbReference>
<keyword evidence="1" id="KW-0808">Transferase</keyword>